<dbReference type="PANTHER" id="PTHR43320:SF2">
    <property type="entry name" value="2-DEHYDRO-3-DEOXYGLUCONOKINASE_2-DEHYDRO-3-DEOXYGALACTONOKINASE"/>
    <property type="match status" value="1"/>
</dbReference>
<reference evidence="5 6" key="1">
    <citation type="submission" date="2018-07" db="EMBL/GenBank/DDBJ databases">
        <title>Microbacterium endoborsara sp. nov., a novel actinobacterium isolated from Borszczowia aralocaspica.</title>
        <authorList>
            <person name="An D."/>
        </authorList>
    </citation>
    <scope>NUCLEOTIDE SEQUENCE [LARGE SCALE GENOMIC DNA]</scope>
    <source>
        <strain evidence="5 6">C1.15228</strain>
    </source>
</reference>
<dbReference type="Pfam" id="PF00294">
    <property type="entry name" value="PfkB"/>
    <property type="match status" value="1"/>
</dbReference>
<dbReference type="SUPFAM" id="SSF53613">
    <property type="entry name" value="Ribokinase-like"/>
    <property type="match status" value="1"/>
</dbReference>
<dbReference type="GO" id="GO:0016301">
    <property type="term" value="F:kinase activity"/>
    <property type="evidence" value="ECO:0007669"/>
    <property type="project" value="UniProtKB-KW"/>
</dbReference>
<organism evidence="5 6">
    <name type="scientific">Microbacterium sorbitolivorans</name>
    <dbReference type="NCBI Taxonomy" id="1867410"/>
    <lineage>
        <taxon>Bacteria</taxon>
        <taxon>Bacillati</taxon>
        <taxon>Actinomycetota</taxon>
        <taxon>Actinomycetes</taxon>
        <taxon>Micrococcales</taxon>
        <taxon>Microbacteriaceae</taxon>
        <taxon>Microbacterium</taxon>
    </lineage>
</organism>
<keyword evidence="3 5" id="KW-0418">Kinase</keyword>
<feature type="domain" description="Carbohydrate kinase PfkB" evidence="4">
    <location>
        <begin position="7"/>
        <end position="289"/>
    </location>
</feature>
<comment type="similarity">
    <text evidence="1">Belongs to the carbohydrate kinase PfkB family.</text>
</comment>
<dbReference type="Gene3D" id="3.40.1190.20">
    <property type="match status" value="1"/>
</dbReference>
<dbReference type="PANTHER" id="PTHR43320">
    <property type="entry name" value="SUGAR KINASE"/>
    <property type="match status" value="1"/>
</dbReference>
<evidence type="ECO:0000256" key="1">
    <source>
        <dbReference type="ARBA" id="ARBA00010688"/>
    </source>
</evidence>
<dbReference type="InterPro" id="IPR011611">
    <property type="entry name" value="PfkB_dom"/>
</dbReference>
<dbReference type="EMBL" id="QORO01000003">
    <property type="protein sequence ID" value="RCK58681.1"/>
    <property type="molecule type" value="Genomic_DNA"/>
</dbReference>
<sequence>MTPFDAITIGETMVALVPDDAKPITDKSRMVLRVAGAESNVATSLARLGHSVRWVSAVGADPFGEIITNELAAAGVDLGAVTLSGDAPTGIFVKNPQGESTRVHYYRRGSAAARMTPGVITGDARLVHISGITPALSESCRELTEAVMEFEATVSFDVNYRPALWRDIGEAAGVLAGLARRADIVFVGRDEAEELWGTATAEDVRDFLPEPRILVVKDAAIEAVSFSAEGTVRVPSRRVEVVEPVGAGDAFAAGWLSGYLDDRAARECLLIGHLLASRTVQIVGDCPEVPAADEIQAYLSEDQQ</sequence>
<keyword evidence="2" id="KW-0808">Transferase</keyword>
<proteinExistence type="inferred from homology"/>
<dbReference type="InterPro" id="IPR052700">
    <property type="entry name" value="Carb_kinase_PfkB-like"/>
</dbReference>
<dbReference type="RefSeq" id="WP_114118283.1">
    <property type="nucleotide sequence ID" value="NZ_BMHU01000002.1"/>
</dbReference>
<name>A0A367Y0X8_9MICO</name>
<evidence type="ECO:0000256" key="3">
    <source>
        <dbReference type="ARBA" id="ARBA00022777"/>
    </source>
</evidence>
<dbReference type="InterPro" id="IPR029056">
    <property type="entry name" value="Ribokinase-like"/>
</dbReference>
<evidence type="ECO:0000259" key="4">
    <source>
        <dbReference type="Pfam" id="PF00294"/>
    </source>
</evidence>
<gene>
    <name evidence="5" type="ORF">DTO57_11075</name>
</gene>
<keyword evidence="6" id="KW-1185">Reference proteome</keyword>
<comment type="caution">
    <text evidence="5">The sequence shown here is derived from an EMBL/GenBank/DDBJ whole genome shotgun (WGS) entry which is preliminary data.</text>
</comment>
<protein>
    <submittedName>
        <fullName evidence="5">Sugar kinase</fullName>
    </submittedName>
</protein>
<evidence type="ECO:0000313" key="6">
    <source>
        <dbReference type="Proteomes" id="UP000253508"/>
    </source>
</evidence>
<dbReference type="OrthoDB" id="9808601at2"/>
<evidence type="ECO:0000313" key="5">
    <source>
        <dbReference type="EMBL" id="RCK58681.1"/>
    </source>
</evidence>
<dbReference type="Proteomes" id="UP000253508">
    <property type="component" value="Unassembled WGS sequence"/>
</dbReference>
<accession>A0A367Y0X8</accession>
<evidence type="ECO:0000256" key="2">
    <source>
        <dbReference type="ARBA" id="ARBA00022679"/>
    </source>
</evidence>
<dbReference type="AlphaFoldDB" id="A0A367Y0X8"/>
<dbReference type="CDD" id="cd01166">
    <property type="entry name" value="KdgK"/>
    <property type="match status" value="1"/>
</dbReference>